<dbReference type="InterPro" id="IPR036890">
    <property type="entry name" value="HATPase_C_sf"/>
</dbReference>
<keyword evidence="7" id="KW-0902">Two-component regulatory system</keyword>
<dbReference type="InterPro" id="IPR003594">
    <property type="entry name" value="HATPase_dom"/>
</dbReference>
<dbReference type="PRINTS" id="PR00344">
    <property type="entry name" value="BCTRLSENSOR"/>
</dbReference>
<keyword evidence="4" id="KW-0547">Nucleotide-binding</keyword>
<feature type="transmembrane region" description="Helical" evidence="8">
    <location>
        <begin position="154"/>
        <end position="176"/>
    </location>
</feature>
<comment type="catalytic activity">
    <reaction evidence="1">
        <text>ATP + protein L-histidine = ADP + protein N-phospho-L-histidine.</text>
        <dbReference type="EC" id="2.7.13.3"/>
    </reaction>
</comment>
<dbReference type="PATRIC" id="fig|216463.3.peg.699"/>
<dbReference type="PANTHER" id="PTHR43065:SF46">
    <property type="entry name" value="C4-DICARBOXYLATE TRANSPORT SENSOR PROTEIN DCTB"/>
    <property type="match status" value="1"/>
</dbReference>
<dbReference type="AlphaFoldDB" id="A0A0F3RUI4"/>
<evidence type="ECO:0000256" key="3">
    <source>
        <dbReference type="ARBA" id="ARBA00022679"/>
    </source>
</evidence>
<evidence type="ECO:0000313" key="10">
    <source>
        <dbReference type="EMBL" id="KJW12422.1"/>
    </source>
</evidence>
<dbReference type="GO" id="GO:0004673">
    <property type="term" value="F:protein histidine kinase activity"/>
    <property type="evidence" value="ECO:0007669"/>
    <property type="project" value="UniProtKB-EC"/>
</dbReference>
<evidence type="ECO:0000256" key="1">
    <source>
        <dbReference type="ARBA" id="ARBA00000085"/>
    </source>
</evidence>
<feature type="transmembrane region" description="Helical" evidence="8">
    <location>
        <begin position="89"/>
        <end position="110"/>
    </location>
</feature>
<dbReference type="InterPro" id="IPR004358">
    <property type="entry name" value="Sig_transdc_His_kin-like_C"/>
</dbReference>
<dbReference type="EMBL" id="JZCR01000019">
    <property type="protein sequence ID" value="KJW12422.1"/>
    <property type="molecule type" value="Genomic_DNA"/>
</dbReference>
<evidence type="ECO:0000256" key="2">
    <source>
        <dbReference type="ARBA" id="ARBA00012438"/>
    </source>
</evidence>
<dbReference type="GO" id="GO:0005524">
    <property type="term" value="F:ATP binding"/>
    <property type="evidence" value="ECO:0007669"/>
    <property type="project" value="UniProtKB-KW"/>
</dbReference>
<dbReference type="PANTHER" id="PTHR43065">
    <property type="entry name" value="SENSOR HISTIDINE KINASE"/>
    <property type="match status" value="1"/>
</dbReference>
<dbReference type="Pfam" id="PF02518">
    <property type="entry name" value="HATPase_c"/>
    <property type="match status" value="1"/>
</dbReference>
<evidence type="ECO:0000256" key="5">
    <source>
        <dbReference type="ARBA" id="ARBA00022777"/>
    </source>
</evidence>
<feature type="transmembrane region" description="Helical" evidence="8">
    <location>
        <begin position="122"/>
        <end position="142"/>
    </location>
</feature>
<dbReference type="PROSITE" id="PS50109">
    <property type="entry name" value="HIS_KIN"/>
    <property type="match status" value="1"/>
</dbReference>
<evidence type="ECO:0000256" key="7">
    <source>
        <dbReference type="ARBA" id="ARBA00023012"/>
    </source>
</evidence>
<dbReference type="GO" id="GO:0000160">
    <property type="term" value="P:phosphorelay signal transduction system"/>
    <property type="evidence" value="ECO:0007669"/>
    <property type="project" value="UniProtKB-KW"/>
</dbReference>
<dbReference type="OrthoDB" id="9792686at2"/>
<protein>
    <recommendedName>
        <fullName evidence="2">histidine kinase</fullName>
        <ecNumber evidence="2">2.7.13.3</ecNumber>
    </recommendedName>
</protein>
<evidence type="ECO:0000313" key="11">
    <source>
        <dbReference type="Proteomes" id="UP000033491"/>
    </source>
</evidence>
<accession>A0A0F3RUI4</accession>
<gene>
    <name evidence="10" type="ORF">VC81_07925</name>
</gene>
<keyword evidence="8" id="KW-0472">Membrane</keyword>
<keyword evidence="8" id="KW-0812">Transmembrane</keyword>
<dbReference type="EC" id="2.7.13.3" evidence="2"/>
<evidence type="ECO:0000256" key="6">
    <source>
        <dbReference type="ARBA" id="ARBA00022840"/>
    </source>
</evidence>
<comment type="caution">
    <text evidence="10">The sequence shown here is derived from an EMBL/GenBank/DDBJ whole genome shotgun (WGS) entry which is preliminary data.</text>
</comment>
<dbReference type="STRING" id="216463.VC81_07925"/>
<keyword evidence="8" id="KW-1133">Transmembrane helix</keyword>
<dbReference type="SMART" id="SM00387">
    <property type="entry name" value="HATPase_c"/>
    <property type="match status" value="1"/>
</dbReference>
<evidence type="ECO:0000256" key="4">
    <source>
        <dbReference type="ARBA" id="ARBA00022741"/>
    </source>
</evidence>
<dbReference type="RefSeq" id="WP_045807523.1">
    <property type="nucleotide sequence ID" value="NZ_JZCR01000019.1"/>
</dbReference>
<dbReference type="Gene3D" id="3.30.565.10">
    <property type="entry name" value="Histidine kinase-like ATPase, C-terminal domain"/>
    <property type="match status" value="1"/>
</dbReference>
<dbReference type="InterPro" id="IPR005467">
    <property type="entry name" value="His_kinase_dom"/>
</dbReference>
<keyword evidence="3" id="KW-0808">Transferase</keyword>
<feature type="transmembrane region" description="Helical" evidence="8">
    <location>
        <begin position="60"/>
        <end position="83"/>
    </location>
</feature>
<name>A0A0F3RUI4_9LACO</name>
<sequence>MLKQATFISRGRWQRVLIAAACIALASQVNFQIYAPGFILALSALLLPIFLYFNGDLNPLLLSGCIAIASPVFRGILLFIGHSFRLDTILQYVVTDMVFYWCYGLLYYVIYWRRAQRNNSSFFLTIVLCDYLSNLLEISLLTDFSHYSYRLFQILFVAALLRSLVSCLLAFLYHYFTLMMRTESHEQRYYHFIWVASSVKSEVYFMQKSLGDIENVMKNAYLLNQDLQKLDVPKVYQDRALAIARDVHEIKKDYRNVTLGLGDYFCTDQDAPMQLADILKVTVNYIREAIKDKHRNIVIEVHNQVDLVIPNHYYIVTVLSNLIFNSVDAMPADKLNGVIRITVADAGHQILINVSDNGKGMDAKTQAMIFQPGFTTKFNETTGDVYRGIGLSHVKLIVQEQFDGEITVESQPNHGATFQISLSKPRLIQEAQS</sequence>
<feature type="transmembrane region" description="Helical" evidence="8">
    <location>
        <begin position="35"/>
        <end position="53"/>
    </location>
</feature>
<reference evidence="10 11" key="1">
    <citation type="submission" date="2015-03" db="EMBL/GenBank/DDBJ databases">
        <authorList>
            <person name="Zheng J."/>
            <person name="Ganezle M."/>
        </authorList>
    </citation>
    <scope>NUCLEOTIDE SEQUENCE [LARGE SCALE GENOMIC DNA]</scope>
    <source>
        <strain evidence="10 11">LP38</strain>
    </source>
</reference>
<feature type="domain" description="Histidine kinase" evidence="9">
    <location>
        <begin position="272"/>
        <end position="426"/>
    </location>
</feature>
<dbReference type="Proteomes" id="UP000033491">
    <property type="component" value="Unassembled WGS sequence"/>
</dbReference>
<evidence type="ECO:0000256" key="8">
    <source>
        <dbReference type="SAM" id="Phobius"/>
    </source>
</evidence>
<keyword evidence="6" id="KW-0067">ATP-binding</keyword>
<evidence type="ECO:0000259" key="9">
    <source>
        <dbReference type="PROSITE" id="PS50109"/>
    </source>
</evidence>
<keyword evidence="5 10" id="KW-0418">Kinase</keyword>
<organism evidence="10 11">
    <name type="scientific">Levilactobacillus spicheri</name>
    <dbReference type="NCBI Taxonomy" id="216463"/>
    <lineage>
        <taxon>Bacteria</taxon>
        <taxon>Bacillati</taxon>
        <taxon>Bacillota</taxon>
        <taxon>Bacilli</taxon>
        <taxon>Lactobacillales</taxon>
        <taxon>Lactobacillaceae</taxon>
        <taxon>Levilactobacillus</taxon>
    </lineage>
</organism>
<proteinExistence type="predicted"/>
<dbReference type="SUPFAM" id="SSF55874">
    <property type="entry name" value="ATPase domain of HSP90 chaperone/DNA topoisomerase II/histidine kinase"/>
    <property type="match status" value="1"/>
</dbReference>